<comment type="caution">
    <text evidence="4">The sequence shown here is derived from an EMBL/GenBank/DDBJ whole genome shotgun (WGS) entry which is preliminary data.</text>
</comment>
<dbReference type="EMBL" id="MEVT01000005">
    <property type="protein sequence ID" value="OGC63650.1"/>
    <property type="molecule type" value="Genomic_DNA"/>
</dbReference>
<keyword evidence="2" id="KW-1133">Transmembrane helix</keyword>
<name>A0A1F4W2Q3_UNCKA</name>
<accession>A0A1F4W2Q3</accession>
<feature type="transmembrane region" description="Helical" evidence="2">
    <location>
        <begin position="254"/>
        <end position="275"/>
    </location>
</feature>
<dbReference type="Pfam" id="PF14257">
    <property type="entry name" value="DUF4349"/>
    <property type="match status" value="1"/>
</dbReference>
<keyword evidence="2" id="KW-0472">Membrane</keyword>
<evidence type="ECO:0000256" key="2">
    <source>
        <dbReference type="SAM" id="Phobius"/>
    </source>
</evidence>
<evidence type="ECO:0000313" key="4">
    <source>
        <dbReference type="EMBL" id="OGC63650.1"/>
    </source>
</evidence>
<gene>
    <name evidence="4" type="ORF">A2264_04775</name>
</gene>
<feature type="domain" description="DUF4349" evidence="3">
    <location>
        <begin position="62"/>
        <end position="270"/>
    </location>
</feature>
<sequence length="286" mass="32108">MQNIIDWIRNNKLTSVLFLILALVLFQGTTKNKYGNTIVSDAVVYQEAAGKRGLEQVPAQQRRVITSSSFSLLVEKVVDTADAIKLEVEKLGGYVINTNISHPESGDYAYLSIRVPTDKVPSIQKLLRDKSVKVVNENISGDDITDQYIDIQERLTKLENTKRRLEEIMVLAKDVDEIMMVQQNIFNLQDQIDSYKGQLKYMNEATATSLISIDLSTDELALPYTPLDVWRPGVVFKLAVRSMLGTLQQLGTTAIWLAVYAVLLVPVLIAVKLGLNIIRKRQSKVL</sequence>
<reference evidence="4 5" key="1">
    <citation type="journal article" date="2016" name="Nat. Commun.">
        <title>Thousands of microbial genomes shed light on interconnected biogeochemical processes in an aquifer system.</title>
        <authorList>
            <person name="Anantharaman K."/>
            <person name="Brown C.T."/>
            <person name="Hug L.A."/>
            <person name="Sharon I."/>
            <person name="Castelle C.J."/>
            <person name="Probst A.J."/>
            <person name="Thomas B.C."/>
            <person name="Singh A."/>
            <person name="Wilkins M.J."/>
            <person name="Karaoz U."/>
            <person name="Brodie E.L."/>
            <person name="Williams K.H."/>
            <person name="Hubbard S.S."/>
            <person name="Banfield J.F."/>
        </authorList>
    </citation>
    <scope>NUCLEOTIDE SEQUENCE [LARGE SCALE GENOMIC DNA]</scope>
</reference>
<organism evidence="4 5">
    <name type="scientific">candidate division WWE3 bacterium RIFOXYA2_FULL_46_9</name>
    <dbReference type="NCBI Taxonomy" id="1802636"/>
    <lineage>
        <taxon>Bacteria</taxon>
        <taxon>Katanobacteria</taxon>
    </lineage>
</organism>
<keyword evidence="1" id="KW-0175">Coiled coil</keyword>
<keyword evidence="2" id="KW-0812">Transmembrane</keyword>
<evidence type="ECO:0000259" key="3">
    <source>
        <dbReference type="Pfam" id="PF14257"/>
    </source>
</evidence>
<protein>
    <recommendedName>
        <fullName evidence="3">DUF4349 domain-containing protein</fullName>
    </recommendedName>
</protein>
<proteinExistence type="predicted"/>
<dbReference type="Proteomes" id="UP000176614">
    <property type="component" value="Unassembled WGS sequence"/>
</dbReference>
<feature type="coiled-coil region" evidence="1">
    <location>
        <begin position="148"/>
        <end position="175"/>
    </location>
</feature>
<evidence type="ECO:0000256" key="1">
    <source>
        <dbReference type="SAM" id="Coils"/>
    </source>
</evidence>
<dbReference type="AlphaFoldDB" id="A0A1F4W2Q3"/>
<evidence type="ECO:0000313" key="5">
    <source>
        <dbReference type="Proteomes" id="UP000176614"/>
    </source>
</evidence>
<dbReference type="InterPro" id="IPR025645">
    <property type="entry name" value="DUF4349"/>
</dbReference>